<dbReference type="InterPro" id="IPR050272">
    <property type="entry name" value="Isochorismatase-like_hydrls"/>
</dbReference>
<gene>
    <name evidence="3" type="ORF">MGWOODY_XGa213</name>
</gene>
<dbReference type="InterPro" id="IPR000868">
    <property type="entry name" value="Isochorismatase-like_dom"/>
</dbReference>
<dbReference type="AlphaFoldDB" id="A0A160TQ26"/>
<name>A0A160TQ26_9ZZZZ</name>
<keyword evidence="1 3" id="KW-0378">Hydrolase</keyword>
<dbReference type="Gene3D" id="3.40.50.850">
    <property type="entry name" value="Isochorismatase-like"/>
    <property type="match status" value="1"/>
</dbReference>
<dbReference type="GO" id="GO:0050127">
    <property type="term" value="F:N-carbamoylsarcosine amidase activity"/>
    <property type="evidence" value="ECO:0007669"/>
    <property type="project" value="UniProtKB-EC"/>
</dbReference>
<evidence type="ECO:0000259" key="2">
    <source>
        <dbReference type="Pfam" id="PF00857"/>
    </source>
</evidence>
<proteinExistence type="predicted"/>
<evidence type="ECO:0000256" key="1">
    <source>
        <dbReference type="ARBA" id="ARBA00022801"/>
    </source>
</evidence>
<sequence length="239" mass="26212">MNDWQDSTREDYLSKGLASRSGYGRKPALLIIDFSNGFTDPKSPLGGNFDQQLATTASLLTEFRRGRLPVVYTTVAYQPDFRDAGVFIKKVPSLSILVEGSDLVEIDNRIAPQQGEHVIVKKYASSFFGTELDVYFRGMGVDTVIITGCTTSGCVRASAVDSLQYGFQTIVVREGVGDRADGPHHANLFDMDAKYCDVESEQDVLSYLRSLVEEGGEAAEADNNFRGWWQAAPPTSISS</sequence>
<dbReference type="SUPFAM" id="SSF52499">
    <property type="entry name" value="Isochorismatase-like hydrolases"/>
    <property type="match status" value="1"/>
</dbReference>
<reference evidence="3" key="1">
    <citation type="submission" date="2015-10" db="EMBL/GenBank/DDBJ databases">
        <authorList>
            <person name="Gilbert D.G."/>
        </authorList>
    </citation>
    <scope>NUCLEOTIDE SEQUENCE</scope>
</reference>
<dbReference type="PANTHER" id="PTHR43540:SF1">
    <property type="entry name" value="ISOCHORISMATASE HYDROLASE"/>
    <property type="match status" value="1"/>
</dbReference>
<dbReference type="CDD" id="cd01015">
    <property type="entry name" value="CSHase"/>
    <property type="match status" value="1"/>
</dbReference>
<accession>A0A160TQ26</accession>
<protein>
    <submittedName>
        <fullName evidence="3">N-carbamoylsarcosine amidase</fullName>
        <ecNumber evidence="3">3.5.1.59</ecNumber>
    </submittedName>
</protein>
<feature type="domain" description="Isochorismatase-like" evidence="2">
    <location>
        <begin position="28"/>
        <end position="199"/>
    </location>
</feature>
<organism evidence="3">
    <name type="scientific">hydrothermal vent metagenome</name>
    <dbReference type="NCBI Taxonomy" id="652676"/>
    <lineage>
        <taxon>unclassified sequences</taxon>
        <taxon>metagenomes</taxon>
        <taxon>ecological metagenomes</taxon>
    </lineage>
</organism>
<evidence type="ECO:0000313" key="3">
    <source>
        <dbReference type="EMBL" id="CUS51070.1"/>
    </source>
</evidence>
<dbReference type="EMBL" id="CZRL01000052">
    <property type="protein sequence ID" value="CUS51070.1"/>
    <property type="molecule type" value="Genomic_DNA"/>
</dbReference>
<dbReference type="EC" id="3.5.1.59" evidence="3"/>
<dbReference type="Pfam" id="PF00857">
    <property type="entry name" value="Isochorismatase"/>
    <property type="match status" value="1"/>
</dbReference>
<dbReference type="PANTHER" id="PTHR43540">
    <property type="entry name" value="PEROXYUREIDOACRYLATE/UREIDOACRYLATE AMIDOHYDROLASE-RELATED"/>
    <property type="match status" value="1"/>
</dbReference>
<dbReference type="InterPro" id="IPR036380">
    <property type="entry name" value="Isochorismatase-like_sf"/>
</dbReference>